<name>A0ABV8ZJ70_9FLAO</name>
<feature type="region of interest" description="Disordered" evidence="1">
    <location>
        <begin position="275"/>
        <end position="331"/>
    </location>
</feature>
<keyword evidence="4" id="KW-1185">Reference proteome</keyword>
<dbReference type="EMBL" id="JBHSFY010000015">
    <property type="protein sequence ID" value="MFC4479516.1"/>
    <property type="molecule type" value="Genomic_DNA"/>
</dbReference>
<evidence type="ECO:0000256" key="1">
    <source>
        <dbReference type="SAM" id="MobiDB-lite"/>
    </source>
</evidence>
<feature type="region of interest" description="Disordered" evidence="1">
    <location>
        <begin position="45"/>
        <end position="65"/>
    </location>
</feature>
<sequence>MAQDYQKISENKIQATAANANCGNTAIQLKDNREHSAIQLKLTEKTASQEATSSPIQTKRNVTGLPDNLKSGIENLSGHSMDDVKVHYNSDKPAQLNAHAYAQGTDIHVASGQEKHLPHEAWHVVQQKQGRVKPTIQLKGKANINDDKGLEKEADVMGAKAIQKTGPTSEFKNRNLNSNVNQDKVIQGYFSDIPYGQMFKNIFIQHVTKFITELYPGNLMMQEVLHQYILKVNSENDEGTSDDFLESYGISTSDVNNYVTFGKRPLKIAKAGNSHFGLNDDGGSSNSDDSTSSYESSDNHDEFSGSEESSYSSEFSNSDEESSSFESEKSEDNISIMHDSLNNDHLRLRRIIKQGIFNAIGEGLNPRYIRSNKNKLIQLIGQQFGARENKLGLLPDLYKGLNTDVLAGVIAEIESELSTSMQIDDKKPKKNKSIDQYITMQREISGAIKQQFQSPTGNIELIHDGNYPPLIIHFPLLRDFIVSNQERRSLRHKKIRSGQAKGMTKLLSARLMSLYNQNRGGNLPRLVEKSSFGFQIATLADLGDNLSIRLSPGINKDISAIIVKALTVIDNELHQLMTDKTEVEFTEKVAASDKLYEYWQTGKATKEVSSVNLMKSYNKKKTLLKHLVFTQVETGSKGLSMIGRVLERNHDNIIFFTANDSTLSKMAQMIFEKSTKAELEKNISKTGLSSPNLDSSYDKHIQEVDEMGDELEQERLAIFEHILQTLKNEKKKIDFDNDTVSDSEYEDEVTDNQGTMNIKTGKVVVSSGMAALSMLLTEDNTTHLKKERTRLLGQKKRKKANRKSLTEEDLLKIAARIEELEKLIPPRTKGKGKNNKAAIKEMIPNDSSVYYEDHDVIDLMDNTGIPGYTAKDIILLDINPNITQSPKNKISFNGELTKLVKSGKKVWVVDLTSSTSKEQEKVYLTWKSCKSSTLLITRVSGIKQQEEGHNINPHGLIHWAHKTNKADGHDIIKGYFGDLQKKFPRSRISNEIRRYFKENLKSYSWKRVEIRKGKTGALTSSSLAKDDDDGYSSEDEKKDPRERKR</sequence>
<dbReference type="Proteomes" id="UP001596003">
    <property type="component" value="Unassembled WGS sequence"/>
</dbReference>
<feature type="region of interest" description="Disordered" evidence="1">
    <location>
        <begin position="1016"/>
        <end position="1045"/>
    </location>
</feature>
<evidence type="ECO:0000313" key="3">
    <source>
        <dbReference type="EMBL" id="MFC4479516.1"/>
    </source>
</evidence>
<feature type="compositionally biased region" description="Low complexity" evidence="1">
    <location>
        <begin position="277"/>
        <end position="296"/>
    </location>
</feature>
<organism evidence="3 4">
    <name type="scientific">Flavobacterium chungangensis</name>
    <dbReference type="NCBI Taxonomy" id="2708132"/>
    <lineage>
        <taxon>Bacteria</taxon>
        <taxon>Pseudomonadati</taxon>
        <taxon>Bacteroidota</taxon>
        <taxon>Flavobacteriia</taxon>
        <taxon>Flavobacteriales</taxon>
        <taxon>Flavobacteriaceae</taxon>
        <taxon>Flavobacterium</taxon>
    </lineage>
</organism>
<feature type="compositionally biased region" description="Low complexity" evidence="1">
    <location>
        <begin position="306"/>
        <end position="316"/>
    </location>
</feature>
<feature type="compositionally biased region" description="Basic and acidic residues" evidence="1">
    <location>
        <begin position="1034"/>
        <end position="1045"/>
    </location>
</feature>
<gene>
    <name evidence="3" type="ORF">ACFO3N_20725</name>
</gene>
<proteinExistence type="predicted"/>
<feature type="compositionally biased region" description="Polar residues" evidence="1">
    <location>
        <begin position="45"/>
        <end position="61"/>
    </location>
</feature>
<feature type="domain" description="eCIS core" evidence="2">
    <location>
        <begin position="65"/>
        <end position="130"/>
    </location>
</feature>
<protein>
    <submittedName>
        <fullName evidence="3">DUF4157 domain-containing protein</fullName>
    </submittedName>
</protein>
<evidence type="ECO:0000259" key="2">
    <source>
        <dbReference type="Pfam" id="PF13699"/>
    </source>
</evidence>
<evidence type="ECO:0000313" key="4">
    <source>
        <dbReference type="Proteomes" id="UP001596003"/>
    </source>
</evidence>
<dbReference type="InterPro" id="IPR025295">
    <property type="entry name" value="eCIS_core_dom"/>
</dbReference>
<comment type="caution">
    <text evidence="3">The sequence shown here is derived from an EMBL/GenBank/DDBJ whole genome shotgun (WGS) entry which is preliminary data.</text>
</comment>
<reference evidence="4" key="1">
    <citation type="journal article" date="2019" name="Int. J. Syst. Evol. Microbiol.">
        <title>The Global Catalogue of Microorganisms (GCM) 10K type strain sequencing project: providing services to taxonomists for standard genome sequencing and annotation.</title>
        <authorList>
            <consortium name="The Broad Institute Genomics Platform"/>
            <consortium name="The Broad Institute Genome Sequencing Center for Infectious Disease"/>
            <person name="Wu L."/>
            <person name="Ma J."/>
        </authorList>
    </citation>
    <scope>NUCLEOTIDE SEQUENCE [LARGE SCALE GENOMIC DNA]</scope>
    <source>
        <strain evidence="4">NBRC 103627</strain>
    </source>
</reference>
<dbReference type="RefSeq" id="WP_379800811.1">
    <property type="nucleotide sequence ID" value="NZ_JBHSFY010000015.1"/>
</dbReference>
<dbReference type="Pfam" id="PF13699">
    <property type="entry name" value="eCIS_core"/>
    <property type="match status" value="1"/>
</dbReference>
<accession>A0ABV8ZJ70</accession>